<dbReference type="Proteomes" id="UP000008743">
    <property type="component" value="Unassembled WGS sequence"/>
</dbReference>
<accession>A0A0D2VRF3</accession>
<name>A0A0D2VRF3_CAPO3</name>
<dbReference type="EMBL" id="KE346365">
    <property type="protein sequence ID" value="KJE93442.1"/>
    <property type="molecule type" value="Genomic_DNA"/>
</dbReference>
<keyword evidence="3" id="KW-1185">Reference proteome</keyword>
<organism evidence="2 3">
    <name type="scientific">Capsaspora owczarzaki (strain ATCC 30864)</name>
    <dbReference type="NCBI Taxonomy" id="595528"/>
    <lineage>
        <taxon>Eukaryota</taxon>
        <taxon>Filasterea</taxon>
        <taxon>Capsaspora</taxon>
    </lineage>
</organism>
<evidence type="ECO:0000313" key="2">
    <source>
        <dbReference type="EMBL" id="KJE93442.1"/>
    </source>
</evidence>
<dbReference type="AlphaFoldDB" id="A0A0D2VRF3"/>
<dbReference type="InParanoid" id="A0A0D2VRF3"/>
<proteinExistence type="predicted"/>
<feature type="compositionally biased region" description="Basic and acidic residues" evidence="1">
    <location>
        <begin position="8"/>
        <end position="20"/>
    </location>
</feature>
<sequence length="346" mass="36592">MTNPAEPAPRDDAAEAEHVPEASSSSSSSSRPQRQSAGRITRFEFEPAPRQPRRASVTSSAAGPAKRSRVANDDQQPTADPSSMSQLLAAASVASSALPHESSSSSSAAAAAPGAEDSGAAAALRPATAAWSQAYIPVTVPASLKSRGHGELEAYRTNLVAWRDACWSQLDRQKVDAQPPLSKQLAAAFAAMAQESRWQAAEDREPAAGQCDYAQIYTYFQHLAEPPFSARVNMADMLGPAEKQVVETLFHMLLDSLEAVDVHHHRHILRQRYHQLCDQQQHAVSSSGPQLSASPSVAPPPAPEASGMASGGTLITNSALHALNPFQLAVSMLNPLATNTQQPAAS</sequence>
<evidence type="ECO:0000256" key="1">
    <source>
        <dbReference type="SAM" id="MobiDB-lite"/>
    </source>
</evidence>
<feature type="compositionally biased region" description="Low complexity" evidence="1">
    <location>
        <begin position="283"/>
        <end position="296"/>
    </location>
</feature>
<dbReference type="RefSeq" id="XP_004348059.1">
    <property type="nucleotide sequence ID" value="XM_004348009.2"/>
</dbReference>
<feature type="region of interest" description="Disordered" evidence="1">
    <location>
        <begin position="280"/>
        <end position="310"/>
    </location>
</feature>
<protein>
    <submittedName>
        <fullName evidence="2">Uncharacterized protein</fullName>
    </submittedName>
</protein>
<gene>
    <name evidence="2" type="ORF">CAOG_004234</name>
</gene>
<feature type="region of interest" description="Disordered" evidence="1">
    <location>
        <begin position="1"/>
        <end position="84"/>
    </location>
</feature>
<reference evidence="3" key="1">
    <citation type="submission" date="2011-02" db="EMBL/GenBank/DDBJ databases">
        <title>The Genome Sequence of Capsaspora owczarzaki ATCC 30864.</title>
        <authorList>
            <person name="Russ C."/>
            <person name="Cuomo C."/>
            <person name="Burger G."/>
            <person name="Gray M.W."/>
            <person name="Holland P.W.H."/>
            <person name="King N."/>
            <person name="Lang F.B.F."/>
            <person name="Roger A.J."/>
            <person name="Ruiz-Trillo I."/>
            <person name="Young S.K."/>
            <person name="Zeng Q."/>
            <person name="Gargeya S."/>
            <person name="Alvarado L."/>
            <person name="Berlin A."/>
            <person name="Chapman S.B."/>
            <person name="Chen Z."/>
            <person name="Freedman E."/>
            <person name="Gellesch M."/>
            <person name="Goldberg J."/>
            <person name="Griggs A."/>
            <person name="Gujja S."/>
            <person name="Heilman E."/>
            <person name="Heiman D."/>
            <person name="Howarth C."/>
            <person name="Mehta T."/>
            <person name="Neiman D."/>
            <person name="Pearson M."/>
            <person name="Roberts A."/>
            <person name="Saif S."/>
            <person name="Shea T."/>
            <person name="Shenoy N."/>
            <person name="Sisk P."/>
            <person name="Stolte C."/>
            <person name="Sykes S."/>
            <person name="White J."/>
            <person name="Yandava C."/>
            <person name="Haas B."/>
            <person name="Nusbaum C."/>
            <person name="Birren B."/>
        </authorList>
    </citation>
    <scope>NUCLEOTIDE SEQUENCE</scope>
    <source>
        <strain evidence="3">ATCC 30864</strain>
    </source>
</reference>
<evidence type="ECO:0000313" key="3">
    <source>
        <dbReference type="Proteomes" id="UP000008743"/>
    </source>
</evidence>